<evidence type="ECO:0000256" key="2">
    <source>
        <dbReference type="ARBA" id="ARBA00020953"/>
    </source>
</evidence>
<feature type="binding site" evidence="8">
    <location>
        <begin position="180"/>
        <end position="187"/>
    </location>
    <ligand>
        <name>GTP</name>
        <dbReference type="ChEBI" id="CHEBI:37565"/>
        <label>2</label>
    </ligand>
</feature>
<comment type="function">
    <text evidence="8 10">GTPase that plays an essential role in the late steps of ribosome biogenesis.</text>
</comment>
<dbReference type="CDD" id="cd01894">
    <property type="entry name" value="EngA1"/>
    <property type="match status" value="1"/>
</dbReference>
<evidence type="ECO:0000259" key="11">
    <source>
        <dbReference type="PROSITE" id="PS51712"/>
    </source>
</evidence>
<evidence type="ECO:0000256" key="6">
    <source>
        <dbReference type="ARBA" id="ARBA00023134"/>
    </source>
</evidence>
<feature type="binding site" evidence="8">
    <location>
        <begin position="56"/>
        <end position="60"/>
    </location>
    <ligand>
        <name>GTP</name>
        <dbReference type="ChEBI" id="CHEBI:37565"/>
        <label>1</label>
    </ligand>
</feature>
<keyword evidence="5 8" id="KW-0547">Nucleotide-binding</keyword>
<dbReference type="EMBL" id="JAVRHU010000003">
    <property type="protein sequence ID" value="MDT0622533.1"/>
    <property type="molecule type" value="Genomic_DNA"/>
</dbReference>
<feature type="domain" description="EngA-type G" evidence="11">
    <location>
        <begin position="3"/>
        <end position="167"/>
    </location>
</feature>
<evidence type="ECO:0000313" key="12">
    <source>
        <dbReference type="EMBL" id="MDT0622533.1"/>
    </source>
</evidence>
<comment type="similarity">
    <text evidence="1 8 9 10">Belongs to the TRAFAC class TrmE-Era-EngA-EngB-Septin-like GTPase superfamily. EngA (Der) GTPase family.</text>
</comment>
<dbReference type="RefSeq" id="WP_311386093.1">
    <property type="nucleotide sequence ID" value="NZ_JAVRHU010000003.1"/>
</dbReference>
<evidence type="ECO:0000313" key="13">
    <source>
        <dbReference type="Proteomes" id="UP001250662"/>
    </source>
</evidence>
<dbReference type="Gene3D" id="3.40.50.300">
    <property type="entry name" value="P-loop containing nucleotide triphosphate hydrolases"/>
    <property type="match status" value="2"/>
</dbReference>
<reference evidence="12 13" key="1">
    <citation type="submission" date="2023-09" db="EMBL/GenBank/DDBJ databases">
        <authorList>
            <person name="Rey-Velasco X."/>
        </authorList>
    </citation>
    <scope>NUCLEOTIDE SEQUENCE [LARGE SCALE GENOMIC DNA]</scope>
    <source>
        <strain evidence="12 13">P007</strain>
    </source>
</reference>
<dbReference type="InterPro" id="IPR032859">
    <property type="entry name" value="KH_dom-like"/>
</dbReference>
<keyword evidence="13" id="KW-1185">Reference proteome</keyword>
<dbReference type="PANTHER" id="PTHR43834">
    <property type="entry name" value="GTPASE DER"/>
    <property type="match status" value="1"/>
</dbReference>
<feature type="binding site" evidence="8">
    <location>
        <begin position="227"/>
        <end position="231"/>
    </location>
    <ligand>
        <name>GTP</name>
        <dbReference type="ChEBI" id="CHEBI:37565"/>
        <label>2</label>
    </ligand>
</feature>
<organism evidence="12 13">
    <name type="scientific">Croceitalea vernalis</name>
    <dbReference type="NCBI Taxonomy" id="3075599"/>
    <lineage>
        <taxon>Bacteria</taxon>
        <taxon>Pseudomonadati</taxon>
        <taxon>Bacteroidota</taxon>
        <taxon>Flavobacteriia</taxon>
        <taxon>Flavobacteriales</taxon>
        <taxon>Flavobacteriaceae</taxon>
        <taxon>Croceitalea</taxon>
    </lineage>
</organism>
<evidence type="ECO:0000256" key="3">
    <source>
        <dbReference type="ARBA" id="ARBA00022517"/>
    </source>
</evidence>
<feature type="binding site" evidence="8">
    <location>
        <begin position="119"/>
        <end position="122"/>
    </location>
    <ligand>
        <name>GTP</name>
        <dbReference type="ChEBI" id="CHEBI:37565"/>
        <label>1</label>
    </ligand>
</feature>
<dbReference type="Gene3D" id="3.30.300.20">
    <property type="match status" value="1"/>
</dbReference>
<dbReference type="Proteomes" id="UP001250662">
    <property type="component" value="Unassembled WGS sequence"/>
</dbReference>
<dbReference type="PRINTS" id="PR00326">
    <property type="entry name" value="GTP1OBG"/>
</dbReference>
<accession>A0ABU3BK33</accession>
<evidence type="ECO:0000256" key="4">
    <source>
        <dbReference type="ARBA" id="ARBA00022737"/>
    </source>
</evidence>
<comment type="caution">
    <text evidence="12">The sequence shown here is derived from an EMBL/GenBank/DDBJ whole genome shotgun (WGS) entry which is preliminary data.</text>
</comment>
<evidence type="ECO:0000256" key="5">
    <source>
        <dbReference type="ARBA" id="ARBA00022741"/>
    </source>
</evidence>
<dbReference type="Pfam" id="PF14714">
    <property type="entry name" value="KH_dom-like"/>
    <property type="match status" value="1"/>
</dbReference>
<dbReference type="HAMAP" id="MF_00195">
    <property type="entry name" value="GTPase_Der"/>
    <property type="match status" value="1"/>
</dbReference>
<feature type="binding site" evidence="8">
    <location>
        <begin position="292"/>
        <end position="295"/>
    </location>
    <ligand>
        <name>GTP</name>
        <dbReference type="ChEBI" id="CHEBI:37565"/>
        <label>2</label>
    </ligand>
</feature>
<evidence type="ECO:0000256" key="8">
    <source>
        <dbReference type="HAMAP-Rule" id="MF_00195"/>
    </source>
</evidence>
<dbReference type="PANTHER" id="PTHR43834:SF6">
    <property type="entry name" value="GTPASE DER"/>
    <property type="match status" value="1"/>
</dbReference>
<dbReference type="InterPro" id="IPR015946">
    <property type="entry name" value="KH_dom-like_a/b"/>
</dbReference>
<dbReference type="NCBIfam" id="TIGR00231">
    <property type="entry name" value="small_GTP"/>
    <property type="match status" value="2"/>
</dbReference>
<name>A0ABU3BK33_9FLAO</name>
<dbReference type="InterPro" id="IPR027417">
    <property type="entry name" value="P-loop_NTPase"/>
</dbReference>
<dbReference type="PIRSF" id="PIRSF006485">
    <property type="entry name" value="GTP-binding_EngA"/>
    <property type="match status" value="1"/>
</dbReference>
<dbReference type="InterPro" id="IPR031166">
    <property type="entry name" value="G_ENGA"/>
</dbReference>
<evidence type="ECO:0000256" key="9">
    <source>
        <dbReference type="PROSITE-ProRule" id="PRU01049"/>
    </source>
</evidence>
<protein>
    <recommendedName>
        <fullName evidence="2 8">GTPase Der</fullName>
    </recommendedName>
    <alternativeName>
        <fullName evidence="7 8">GTP-binding protein EngA</fullName>
    </alternativeName>
</protein>
<dbReference type="PROSITE" id="PS51712">
    <property type="entry name" value="G_ENGA"/>
    <property type="match status" value="2"/>
</dbReference>
<feature type="domain" description="EngA-type G" evidence="11">
    <location>
        <begin position="174"/>
        <end position="349"/>
    </location>
</feature>
<dbReference type="GO" id="GO:0016787">
    <property type="term" value="F:hydrolase activity"/>
    <property type="evidence" value="ECO:0007669"/>
    <property type="project" value="UniProtKB-KW"/>
</dbReference>
<comment type="subunit">
    <text evidence="8">Associates with the 50S ribosomal subunit.</text>
</comment>
<dbReference type="Pfam" id="PF01926">
    <property type="entry name" value="MMR_HSR1"/>
    <property type="match status" value="2"/>
</dbReference>
<dbReference type="SUPFAM" id="SSF52540">
    <property type="entry name" value="P-loop containing nucleoside triphosphate hydrolases"/>
    <property type="match status" value="2"/>
</dbReference>
<evidence type="ECO:0000256" key="7">
    <source>
        <dbReference type="ARBA" id="ARBA00032345"/>
    </source>
</evidence>
<feature type="binding site" evidence="8">
    <location>
        <begin position="9"/>
        <end position="16"/>
    </location>
    <ligand>
        <name>GTP</name>
        <dbReference type="ChEBI" id="CHEBI:37565"/>
        <label>1</label>
    </ligand>
</feature>
<keyword evidence="6 8" id="KW-0342">GTP-binding</keyword>
<dbReference type="InterPro" id="IPR016484">
    <property type="entry name" value="GTPase_Der"/>
</dbReference>
<proteinExistence type="inferred from homology"/>
<dbReference type="InterPro" id="IPR006073">
    <property type="entry name" value="GTP-bd"/>
</dbReference>
<gene>
    <name evidence="8 12" type="primary">der</name>
    <name evidence="12" type="ORF">RM520_12945</name>
</gene>
<dbReference type="InterPro" id="IPR005225">
    <property type="entry name" value="Small_GTP-bd"/>
</dbReference>
<keyword evidence="4 10" id="KW-0677">Repeat</keyword>
<dbReference type="NCBIfam" id="TIGR03594">
    <property type="entry name" value="GTPase_EngA"/>
    <property type="match status" value="1"/>
</dbReference>
<keyword evidence="3 8" id="KW-0690">Ribosome biogenesis</keyword>
<keyword evidence="12" id="KW-0378">Hydrolase</keyword>
<evidence type="ECO:0000256" key="10">
    <source>
        <dbReference type="RuleBase" id="RU004481"/>
    </source>
</evidence>
<dbReference type="CDD" id="cd01895">
    <property type="entry name" value="EngA2"/>
    <property type="match status" value="1"/>
</dbReference>
<sequence length="433" mass="49320">MGAIVAIVGRPNVGKSTFFNRLIQRREAIVDAVSGVTRDRHYGKTDWNGREFSVIDTGGYVVGSDDIFEKEIDKQVELAIDEADAIIFMVDVESGVTGMDEDVAKLLRRVDKPVFLAINKVDNGQREADAVEFYSLGLGEYYTLSSINGGGTGELLDALVKVLPEIEEKVDELPRFAVVGRPNAGKSSFINALIGEERYIVTDIAGTTRDSIDTKYNRFGFEFNLVDTAGIRRKAKVKEDLEFYSVMRSVRAIEHADVCILLLDATRGFDGQVQNIFWLAQRNHKGIVILVNKWDLVEKETNSVRDFEKKIREAMEPFVDVPILFISVLNKQRIFKAIETAVEVYKNRSKKIVTRKLNDIMLPIIQNHQPPAYKGKFVKIKFCTQLPTPYPQFAFFCNLPQYVREPYKRFLENQLRKQFDFTGVPMTVFMRKK</sequence>
<evidence type="ECO:0000256" key="1">
    <source>
        <dbReference type="ARBA" id="ARBA00008279"/>
    </source>
</evidence>